<feature type="compositionally biased region" description="Basic residues" evidence="10">
    <location>
        <begin position="955"/>
        <end position="964"/>
    </location>
</feature>
<comment type="caution">
    <text evidence="9">Lacks conserved residue(s) required for the propagation of feature annotation.</text>
</comment>
<comment type="function">
    <text evidence="9">Structural component of the gap junctions.</text>
</comment>
<evidence type="ECO:0000256" key="5">
    <source>
        <dbReference type="ARBA" id="ARBA00022989"/>
    </source>
</evidence>
<keyword evidence="12" id="KW-1185">Reference proteome</keyword>
<feature type="region of interest" description="Disordered" evidence="10">
    <location>
        <begin position="315"/>
        <end position="335"/>
    </location>
</feature>
<sequence length="1119" mass="128176">MRFNNEGKPIQCWTPQEFTRAWEEYAENYCWVASTYFIHLTRYPTSNILVSQSNFMPNGYIDTNGQRVLQPYSIFPKFSKPKAGELPSDGRLISYYQWAPILLAVQSFLFYLPCLIWRLFAGQSGFQVKRIMQFASEAAQAAPTEGDTSCQPQTQSSQVDQVNLSKKRTSVIALNAMGFSNSAPNSNFSATKSVKTLARYLDMCFMRQRELRRAVTLGSDQKLKRNSYSFQTQSSKHQSGFYLPETESGVFRHGQRSANRIHSSASSRTRSGLVSELTEYEQNLKLQRLAMHQRESCFSFSSCFRKPCRKRKSTSSYQQYSNKSSKLTPQTGLPDNLETVAMPNSYYSGHKTYGDCPQTINELSIEEPSQNSSTCCPCWETRTPKHSQRTRTTHIPPCRYQGNFLVRLYMLVKLIYLSNYDNSSYLQVKRIMQFASEAAQAAPTEGDTSCQPQTQSSQVDQVNLSKKRTSVIALNAMGFSNSAPNSNFSATKSVKTLARYLDMCFMRQRELRRAVTLGSDQKLKRNSYSFQTQSSKHQSGFYLPETESGVFRHGQRSANRIHSSASSRTRSGLASELTEYEQNLKLQRLAMHQRESCFSFSSCFRKPCRKRKSTSSYQQYSNKSSKLTPQTGLPDNLETVAMPNSYYSGHKTYGDCPQTINELSIEEPSQNSSTCCPCWETRTPKHSQRTRTTHIPPCRYQGNFLVRLYMLVKLIYLSNVIGQIFLLEYYTGVEYNFYGIRVLYDLARGRQWEESGHFPRVTFCDFEAKKLAQSHYYTLQCVLPINMFLEKIYIFLWLWFFLVGIVTFSSIIIWIRRIGTRTVRLTWIQQQLITIRQYDKFEKGFEQFVDNHMGPDGVFLLRLIAQNYGDLVAGDTIGELWMAYWQRRLASSSERRLTGSISRKPPSPAPTFNRFDQPLPSDIYTKNPSLRNQHNETYQMQMALTKGQIENKTSKQGKKDKSRRMATASGFPAALLATEMVHPVDRFGVPLIAATRKPPSLPSRSSSRYSQRSRSRERSESPPPIPQRSPGCENYSFSDRQSIKDFEHQSEHSSVIYPVSPTGPDEGEIVDHQAEAIVENDHIVDIQGSFEYEDPQGNIYAENNDNQYAEDVQNDDNIV</sequence>
<feature type="compositionally biased region" description="Low complexity" evidence="10">
    <location>
        <begin position="996"/>
        <end position="1012"/>
    </location>
</feature>
<reference evidence="11 12" key="1">
    <citation type="journal article" date="2019" name="PLoS Pathog.">
        <title>Genome sequence of the bovine parasite Schistosoma bovis Tanzania.</title>
        <authorList>
            <person name="Oey H."/>
            <person name="Zakrzewski M."/>
            <person name="Gobert G."/>
            <person name="Gravermann K."/>
            <person name="Stoye J."/>
            <person name="Jones M."/>
            <person name="Mcmanus D."/>
            <person name="Krause L."/>
        </authorList>
    </citation>
    <scope>NUCLEOTIDE SEQUENCE [LARGE SCALE GENOMIC DNA]</scope>
    <source>
        <strain evidence="11 12">TAN1997</strain>
    </source>
</reference>
<evidence type="ECO:0000256" key="3">
    <source>
        <dbReference type="ARBA" id="ARBA00022475"/>
    </source>
</evidence>
<organism evidence="11 12">
    <name type="scientific">Schistosoma bovis</name>
    <name type="common">Blood fluke</name>
    <dbReference type="NCBI Taxonomy" id="6184"/>
    <lineage>
        <taxon>Eukaryota</taxon>
        <taxon>Metazoa</taxon>
        <taxon>Spiralia</taxon>
        <taxon>Lophotrochozoa</taxon>
        <taxon>Platyhelminthes</taxon>
        <taxon>Trematoda</taxon>
        <taxon>Digenea</taxon>
        <taxon>Strigeidida</taxon>
        <taxon>Schistosomatoidea</taxon>
        <taxon>Schistosomatidae</taxon>
        <taxon>Schistosoma</taxon>
    </lineage>
</organism>
<feature type="compositionally biased region" description="Low complexity" evidence="10">
    <location>
        <begin position="615"/>
        <end position="626"/>
    </location>
</feature>
<keyword evidence="4 9" id="KW-0812">Transmembrane</keyword>
<feature type="compositionally biased region" description="Polar residues" evidence="10">
    <location>
        <begin position="146"/>
        <end position="162"/>
    </location>
</feature>
<evidence type="ECO:0000313" key="12">
    <source>
        <dbReference type="Proteomes" id="UP000290809"/>
    </source>
</evidence>
<feature type="region of interest" description="Disordered" evidence="10">
    <location>
        <begin position="615"/>
        <end position="635"/>
    </location>
</feature>
<feature type="region of interest" description="Disordered" evidence="10">
    <location>
        <begin position="443"/>
        <end position="462"/>
    </location>
</feature>
<feature type="transmembrane region" description="Helical" evidence="9">
    <location>
        <begin position="792"/>
        <end position="815"/>
    </location>
</feature>
<protein>
    <recommendedName>
        <fullName evidence="9">Innexin</fullName>
    </recommendedName>
</protein>
<evidence type="ECO:0000256" key="8">
    <source>
        <dbReference type="ARBA" id="ARBA00023303"/>
    </source>
</evidence>
<evidence type="ECO:0000313" key="11">
    <source>
        <dbReference type="EMBL" id="RTG85818.1"/>
    </source>
</evidence>
<comment type="subcellular location">
    <subcellularLocation>
        <location evidence="1 9">Cell membrane</location>
        <topology evidence="1 9">Multi-pass membrane protein</topology>
    </subcellularLocation>
</comment>
<keyword evidence="8 9" id="KW-0407">Ion channel</keyword>
<feature type="region of interest" description="Disordered" evidence="10">
    <location>
        <begin position="944"/>
        <end position="966"/>
    </location>
</feature>
<feature type="compositionally biased region" description="Low complexity" evidence="10">
    <location>
        <begin position="315"/>
        <end position="326"/>
    </location>
</feature>
<proteinExistence type="inferred from homology"/>
<comment type="similarity">
    <text evidence="9">Belongs to the pannexin family.</text>
</comment>
<evidence type="ECO:0000256" key="1">
    <source>
        <dbReference type="ARBA" id="ARBA00004651"/>
    </source>
</evidence>
<keyword evidence="7 9" id="KW-0472">Membrane</keyword>
<gene>
    <name evidence="9" type="primary">inx</name>
    <name evidence="11" type="ORF">DC041_0009583</name>
</gene>
<name>A0A430QDL8_SCHBO</name>
<feature type="region of interest" description="Disordered" evidence="10">
    <location>
        <begin position="143"/>
        <end position="162"/>
    </location>
</feature>
<evidence type="ECO:0000256" key="2">
    <source>
        <dbReference type="ARBA" id="ARBA00022448"/>
    </source>
</evidence>
<dbReference type="AlphaFoldDB" id="A0A430QDL8"/>
<dbReference type="InterPro" id="IPR000990">
    <property type="entry name" value="Innexin"/>
</dbReference>
<feature type="region of interest" description="Disordered" evidence="10">
    <location>
        <begin position="896"/>
        <end position="920"/>
    </location>
</feature>
<feature type="compositionally biased region" description="Polar residues" evidence="10">
    <location>
        <begin position="446"/>
        <end position="462"/>
    </location>
</feature>
<dbReference type="GO" id="GO:0005886">
    <property type="term" value="C:plasma membrane"/>
    <property type="evidence" value="ECO:0007669"/>
    <property type="project" value="UniProtKB-SubCell"/>
</dbReference>
<evidence type="ECO:0000256" key="10">
    <source>
        <dbReference type="SAM" id="MobiDB-lite"/>
    </source>
</evidence>
<feature type="region of interest" description="Disordered" evidence="10">
    <location>
        <begin position="1095"/>
        <end position="1119"/>
    </location>
</feature>
<comment type="caution">
    <text evidence="11">The sequence shown here is derived from an EMBL/GenBank/DDBJ whole genome shotgun (WGS) entry which is preliminary data.</text>
</comment>
<evidence type="ECO:0000256" key="9">
    <source>
        <dbReference type="RuleBase" id="RU010713"/>
    </source>
</evidence>
<evidence type="ECO:0000256" key="4">
    <source>
        <dbReference type="ARBA" id="ARBA00022692"/>
    </source>
</evidence>
<keyword evidence="6 9" id="KW-0406">Ion transport</keyword>
<keyword evidence="2 9" id="KW-0813">Transport</keyword>
<dbReference type="EMBL" id="QMKO01001903">
    <property type="protein sequence ID" value="RTG85818.1"/>
    <property type="molecule type" value="Genomic_DNA"/>
</dbReference>
<dbReference type="PANTHER" id="PTHR11893">
    <property type="entry name" value="INNEXIN"/>
    <property type="match status" value="1"/>
</dbReference>
<dbReference type="Proteomes" id="UP000290809">
    <property type="component" value="Unassembled WGS sequence"/>
</dbReference>
<evidence type="ECO:0000256" key="6">
    <source>
        <dbReference type="ARBA" id="ARBA00023065"/>
    </source>
</evidence>
<dbReference type="GO" id="GO:0034220">
    <property type="term" value="P:monoatomic ion transmembrane transport"/>
    <property type="evidence" value="ECO:0007669"/>
    <property type="project" value="UniProtKB-KW"/>
</dbReference>
<dbReference type="PROSITE" id="PS51013">
    <property type="entry name" value="PANNEXIN"/>
    <property type="match status" value="1"/>
</dbReference>
<keyword evidence="3" id="KW-1003">Cell membrane</keyword>
<keyword evidence="5 9" id="KW-1133">Transmembrane helix</keyword>
<feature type="region of interest" description="Disordered" evidence="10">
    <location>
        <begin position="995"/>
        <end position="1037"/>
    </location>
</feature>
<dbReference type="GO" id="GO:0005921">
    <property type="term" value="C:gap junction"/>
    <property type="evidence" value="ECO:0007669"/>
    <property type="project" value="UniProtKB-UniRule"/>
</dbReference>
<dbReference type="Pfam" id="PF00876">
    <property type="entry name" value="Innexin"/>
    <property type="match status" value="2"/>
</dbReference>
<evidence type="ECO:0000256" key="7">
    <source>
        <dbReference type="ARBA" id="ARBA00023136"/>
    </source>
</evidence>
<accession>A0A430QDL8</accession>
<dbReference type="PANTHER" id="PTHR11893:SF36">
    <property type="entry name" value="INNEXIN-5"/>
    <property type="match status" value="1"/>
</dbReference>